<keyword evidence="3" id="KW-0238">DNA-binding</keyword>
<dbReference type="Proteomes" id="UP001165492">
    <property type="component" value="Unassembled WGS sequence"/>
</dbReference>
<evidence type="ECO:0000259" key="5">
    <source>
        <dbReference type="PROSITE" id="PS50931"/>
    </source>
</evidence>
<dbReference type="PANTHER" id="PTHR30346:SF28">
    <property type="entry name" value="HTH-TYPE TRANSCRIPTIONAL REGULATOR CYNR"/>
    <property type="match status" value="1"/>
</dbReference>
<evidence type="ECO:0000256" key="1">
    <source>
        <dbReference type="ARBA" id="ARBA00009437"/>
    </source>
</evidence>
<dbReference type="PROSITE" id="PS50931">
    <property type="entry name" value="HTH_LYSR"/>
    <property type="match status" value="1"/>
</dbReference>
<accession>A0ABS8HQF9</accession>
<organism evidence="6 7">
    <name type="scientific">Pelosinus baikalensis</name>
    <dbReference type="NCBI Taxonomy" id="2892015"/>
    <lineage>
        <taxon>Bacteria</taxon>
        <taxon>Bacillati</taxon>
        <taxon>Bacillota</taxon>
        <taxon>Negativicutes</taxon>
        <taxon>Selenomonadales</taxon>
        <taxon>Sporomusaceae</taxon>
        <taxon>Pelosinus</taxon>
    </lineage>
</organism>
<evidence type="ECO:0000256" key="2">
    <source>
        <dbReference type="ARBA" id="ARBA00023015"/>
    </source>
</evidence>
<dbReference type="Gene3D" id="1.10.10.10">
    <property type="entry name" value="Winged helix-like DNA-binding domain superfamily/Winged helix DNA-binding domain"/>
    <property type="match status" value="1"/>
</dbReference>
<dbReference type="InterPro" id="IPR036388">
    <property type="entry name" value="WH-like_DNA-bd_sf"/>
</dbReference>
<protein>
    <submittedName>
        <fullName evidence="6">LysR family transcriptional regulator</fullName>
    </submittedName>
</protein>
<evidence type="ECO:0000256" key="4">
    <source>
        <dbReference type="ARBA" id="ARBA00023163"/>
    </source>
</evidence>
<comment type="caution">
    <text evidence="6">The sequence shown here is derived from an EMBL/GenBank/DDBJ whole genome shotgun (WGS) entry which is preliminary data.</text>
</comment>
<keyword evidence="4" id="KW-0804">Transcription</keyword>
<evidence type="ECO:0000313" key="7">
    <source>
        <dbReference type="Proteomes" id="UP001165492"/>
    </source>
</evidence>
<name>A0ABS8HQF9_9FIRM</name>
<gene>
    <name evidence="6" type="ORF">LMF89_08550</name>
</gene>
<dbReference type="PANTHER" id="PTHR30346">
    <property type="entry name" value="TRANSCRIPTIONAL DUAL REGULATOR HCAR-RELATED"/>
    <property type="match status" value="1"/>
</dbReference>
<evidence type="ECO:0000256" key="3">
    <source>
        <dbReference type="ARBA" id="ARBA00023125"/>
    </source>
</evidence>
<dbReference type="RefSeq" id="WP_229534663.1">
    <property type="nucleotide sequence ID" value="NZ_JAJHJB010000009.1"/>
</dbReference>
<feature type="domain" description="HTH lysR-type" evidence="5">
    <location>
        <begin position="1"/>
        <end position="57"/>
    </location>
</feature>
<reference evidence="6" key="1">
    <citation type="submission" date="2021-11" db="EMBL/GenBank/DDBJ databases">
        <title>Description of a new species Pelosinus isolated from the bottom sediments of Lake Baikal.</title>
        <authorList>
            <person name="Zakharyuk A."/>
        </authorList>
    </citation>
    <scope>NUCLEOTIDE SEQUENCE</scope>
    <source>
        <strain evidence="6">Bkl1</strain>
    </source>
</reference>
<dbReference type="Pfam" id="PF00126">
    <property type="entry name" value="HTH_1"/>
    <property type="match status" value="1"/>
</dbReference>
<keyword evidence="2" id="KW-0805">Transcription regulation</keyword>
<dbReference type="PRINTS" id="PR00039">
    <property type="entry name" value="HTHLYSR"/>
</dbReference>
<dbReference type="InterPro" id="IPR036390">
    <property type="entry name" value="WH_DNA-bd_sf"/>
</dbReference>
<keyword evidence="7" id="KW-1185">Reference proteome</keyword>
<dbReference type="SUPFAM" id="SSF46785">
    <property type="entry name" value="Winged helix' DNA-binding domain"/>
    <property type="match status" value="1"/>
</dbReference>
<sequence>MDLKELITFRTIIQEGTFSKSAMKLNYAQSTITNQIQRLERELGILLFKRGWDAELTPAGKIFAEEVDKLIAHWNFVSDQAKSLQKEEIGQLNIGIMCS</sequence>
<dbReference type="EMBL" id="JAJHJB010000009">
    <property type="protein sequence ID" value="MCC5465409.1"/>
    <property type="molecule type" value="Genomic_DNA"/>
</dbReference>
<proteinExistence type="inferred from homology"/>
<comment type="similarity">
    <text evidence="1">Belongs to the LysR transcriptional regulatory family.</text>
</comment>
<dbReference type="InterPro" id="IPR000847">
    <property type="entry name" value="LysR_HTH_N"/>
</dbReference>
<evidence type="ECO:0000313" key="6">
    <source>
        <dbReference type="EMBL" id="MCC5465409.1"/>
    </source>
</evidence>